<evidence type="ECO:0000256" key="3">
    <source>
        <dbReference type="ARBA" id="ARBA00022989"/>
    </source>
</evidence>
<feature type="transmembrane region" description="Helical" evidence="5">
    <location>
        <begin position="6"/>
        <end position="27"/>
    </location>
</feature>
<evidence type="ECO:0000256" key="5">
    <source>
        <dbReference type="SAM" id="Phobius"/>
    </source>
</evidence>
<feature type="transmembrane region" description="Helical" evidence="5">
    <location>
        <begin position="58"/>
        <end position="78"/>
    </location>
</feature>
<dbReference type="GO" id="GO:0046873">
    <property type="term" value="F:metal ion transmembrane transporter activity"/>
    <property type="evidence" value="ECO:0007669"/>
    <property type="project" value="InterPro"/>
</dbReference>
<protein>
    <recommendedName>
        <fullName evidence="8">ZIP family metal transporter</fullName>
    </recommendedName>
</protein>
<gene>
    <name evidence="6" type="ORF">COU11_03555</name>
</gene>
<name>A0A2H0UKH1_9BACT</name>
<proteinExistence type="predicted"/>
<feature type="transmembrane region" description="Helical" evidence="5">
    <location>
        <begin position="34"/>
        <end position="52"/>
    </location>
</feature>
<dbReference type="InterPro" id="IPR003689">
    <property type="entry name" value="ZIP"/>
</dbReference>
<evidence type="ECO:0008006" key="8">
    <source>
        <dbReference type="Google" id="ProtNLM"/>
    </source>
</evidence>
<dbReference type="Proteomes" id="UP000229526">
    <property type="component" value="Unassembled WGS sequence"/>
</dbReference>
<dbReference type="PANTHER" id="PTHR16950">
    <property type="entry name" value="ZINC TRANSPORTER SLC39A7 HISTIDINE-RICH MEMBRANE PROTEIN KE4"/>
    <property type="match status" value="1"/>
</dbReference>
<keyword evidence="4 5" id="KW-0472">Membrane</keyword>
<keyword evidence="2 5" id="KW-0812">Transmembrane</keyword>
<reference evidence="7" key="1">
    <citation type="submission" date="2017-09" db="EMBL/GenBank/DDBJ databases">
        <title>Depth-based differentiation of microbial function through sediment-hosted aquifers and enrichment of novel symbionts in the deep terrestrial subsurface.</title>
        <authorList>
            <person name="Probst A.J."/>
            <person name="Ladd B."/>
            <person name="Jarett J.K."/>
            <person name="Geller-Mcgrath D.E."/>
            <person name="Sieber C.M.K."/>
            <person name="Emerson J.B."/>
            <person name="Anantharaman K."/>
            <person name="Thomas B.C."/>
            <person name="Malmstrom R."/>
            <person name="Stieglmeier M."/>
            <person name="Klingl A."/>
            <person name="Woyke T."/>
            <person name="Ryan C.M."/>
            <person name="Banfield J.F."/>
        </authorList>
    </citation>
    <scope>NUCLEOTIDE SEQUENCE [LARGE SCALE GENOMIC DNA]</scope>
</reference>
<accession>A0A2H0UKH1</accession>
<keyword evidence="3 5" id="KW-1133">Transmembrane helix</keyword>
<feature type="transmembrane region" description="Helical" evidence="5">
    <location>
        <begin position="188"/>
        <end position="213"/>
    </location>
</feature>
<evidence type="ECO:0000256" key="4">
    <source>
        <dbReference type="ARBA" id="ARBA00023136"/>
    </source>
</evidence>
<dbReference type="Pfam" id="PF02535">
    <property type="entry name" value="Zip"/>
    <property type="match status" value="1"/>
</dbReference>
<evidence type="ECO:0000256" key="1">
    <source>
        <dbReference type="ARBA" id="ARBA00004141"/>
    </source>
</evidence>
<organism evidence="6 7">
    <name type="scientific">Candidatus Harrisonbacteria bacterium CG10_big_fil_rev_8_21_14_0_10_49_15</name>
    <dbReference type="NCBI Taxonomy" id="1974587"/>
    <lineage>
        <taxon>Bacteria</taxon>
        <taxon>Candidatus Harrisoniibacteriota</taxon>
    </lineage>
</organism>
<feature type="transmembrane region" description="Helical" evidence="5">
    <location>
        <begin position="225"/>
        <end position="243"/>
    </location>
</feature>
<dbReference type="AlphaFoldDB" id="A0A2H0UKH1"/>
<evidence type="ECO:0000313" key="7">
    <source>
        <dbReference type="Proteomes" id="UP000229526"/>
    </source>
</evidence>
<feature type="transmembrane region" description="Helical" evidence="5">
    <location>
        <begin position="162"/>
        <end position="182"/>
    </location>
</feature>
<sequence length="271" mass="29032">MELIYIVIALLAVSGVSLVGLLLLPLGEERFKHISSGLAVVMLLGAAALDLLPEALEMASGSMVAFWLAVGFFLSVVLRRFVGHEHRHDHSGHGHKGSLVGVVLFGDALHNFMDGALIGLAFLASTEVGIAATVAVMAHEIPQEIADFGILLGEGLSRARALFLNFMSALVSLLGGVGIWFSSQWLPAISGVVIPLVTGTFLYIAFVLARAMWREFSEPEARRGHLTGIGVGFLILVLLLTFVPEDDHGQGIVDDHEDEAMIIMHSISYAE</sequence>
<dbReference type="EMBL" id="PFBD01000023">
    <property type="protein sequence ID" value="PIR86903.1"/>
    <property type="molecule type" value="Genomic_DNA"/>
</dbReference>
<dbReference type="GO" id="GO:0016020">
    <property type="term" value="C:membrane"/>
    <property type="evidence" value="ECO:0007669"/>
    <property type="project" value="UniProtKB-SubCell"/>
</dbReference>
<dbReference type="PANTHER" id="PTHR16950:SF16">
    <property type="entry name" value="ZINC TRANSPORTER ZIP13"/>
    <property type="match status" value="1"/>
</dbReference>
<evidence type="ECO:0000313" key="6">
    <source>
        <dbReference type="EMBL" id="PIR86903.1"/>
    </source>
</evidence>
<comment type="subcellular location">
    <subcellularLocation>
        <location evidence="1">Membrane</location>
        <topology evidence="1">Multi-pass membrane protein</topology>
    </subcellularLocation>
</comment>
<evidence type="ECO:0000256" key="2">
    <source>
        <dbReference type="ARBA" id="ARBA00022692"/>
    </source>
</evidence>
<comment type="caution">
    <text evidence="6">The sequence shown here is derived from an EMBL/GenBank/DDBJ whole genome shotgun (WGS) entry which is preliminary data.</text>
</comment>